<name>A0A229TBV4_9PSEU</name>
<proteinExistence type="predicted"/>
<evidence type="ECO:0000313" key="2">
    <source>
        <dbReference type="EMBL" id="OXM68470.1"/>
    </source>
</evidence>
<keyword evidence="3" id="KW-1185">Reference proteome</keyword>
<accession>A0A229TBV4</accession>
<evidence type="ECO:0000259" key="1">
    <source>
        <dbReference type="Pfam" id="PF23544"/>
    </source>
</evidence>
<dbReference type="Proteomes" id="UP000215199">
    <property type="component" value="Unassembled WGS sequence"/>
</dbReference>
<evidence type="ECO:0000313" key="3">
    <source>
        <dbReference type="Proteomes" id="UP000215199"/>
    </source>
</evidence>
<dbReference type="RefSeq" id="WP_093947792.1">
    <property type="nucleotide sequence ID" value="NZ_NMUL01000010.1"/>
</dbReference>
<dbReference type="PANTHER" id="PTHR47708:SF2">
    <property type="entry name" value="SI:CH73-132F6.5"/>
    <property type="match status" value="1"/>
</dbReference>
<organism evidence="2 3">
    <name type="scientific">Amycolatopsis vastitatis</name>
    <dbReference type="NCBI Taxonomy" id="1905142"/>
    <lineage>
        <taxon>Bacteria</taxon>
        <taxon>Bacillati</taxon>
        <taxon>Actinomycetota</taxon>
        <taxon>Actinomycetes</taxon>
        <taxon>Pseudonocardiales</taxon>
        <taxon>Pseudonocardiaceae</taxon>
        <taxon>Amycolatopsis</taxon>
    </lineage>
</organism>
<dbReference type="Pfam" id="PF23544">
    <property type="entry name" value="AtuA_ferredoxin"/>
    <property type="match status" value="1"/>
</dbReference>
<dbReference type="AlphaFoldDB" id="A0A229TBV4"/>
<dbReference type="PANTHER" id="PTHR47708">
    <property type="match status" value="1"/>
</dbReference>
<feature type="domain" description="AtuA-like ferredoxin-fold" evidence="1">
    <location>
        <begin position="1"/>
        <end position="99"/>
    </location>
</feature>
<dbReference type="EMBL" id="NMUL01000010">
    <property type="protein sequence ID" value="OXM68470.1"/>
    <property type="molecule type" value="Genomic_DNA"/>
</dbReference>
<reference evidence="3" key="1">
    <citation type="submission" date="2017-07" db="EMBL/GenBank/DDBJ databases">
        <title>Comparative genome mining reveals phylogenetic distribution patterns of secondary metabolites in Amycolatopsis.</title>
        <authorList>
            <person name="Adamek M."/>
            <person name="Alanjary M."/>
            <person name="Sales-Ortells H."/>
            <person name="Goodfellow M."/>
            <person name="Bull A.T."/>
            <person name="Kalinowski J."/>
            <person name="Ziemert N."/>
        </authorList>
    </citation>
    <scope>NUCLEOTIDE SEQUENCE [LARGE SCALE GENOMIC DNA]</scope>
    <source>
        <strain evidence="3">H5</strain>
    </source>
</reference>
<protein>
    <recommendedName>
        <fullName evidence="1">AtuA-like ferredoxin-fold domain-containing protein</fullName>
    </recommendedName>
</protein>
<comment type="caution">
    <text evidence="2">The sequence shown here is derived from an EMBL/GenBank/DDBJ whole genome shotgun (WGS) entry which is preliminary data.</text>
</comment>
<gene>
    <name evidence="2" type="ORF">CF165_13240</name>
</gene>
<dbReference type="OrthoDB" id="21390at2"/>
<sequence length="113" mass="12247">MLLHDLAHCRAGDKGNVATLSVFPRDDGDYQLLVRTLTAHRVRAHLAEYVAGDVVRHELPGLCALHFVCHQVVDGGVTTSLALDTHGKSLSSRLLSLELRVTPRGVTGRTASR</sequence>
<dbReference type="InterPro" id="IPR056362">
    <property type="entry name" value="AtuA-like_ferredoxin_dom"/>
</dbReference>